<dbReference type="EMBL" id="QEAN01000547">
    <property type="protein sequence ID" value="TPX33132.1"/>
    <property type="molecule type" value="Genomic_DNA"/>
</dbReference>
<gene>
    <name evidence="1" type="ORF">SeMB42_g07524</name>
</gene>
<reference evidence="1 2" key="1">
    <citation type="journal article" date="2019" name="Sci. Rep.">
        <title>Comparative genomics of chytrid fungi reveal insights into the obligate biotrophic and pathogenic lifestyle of Synchytrium endobioticum.</title>
        <authorList>
            <person name="van de Vossenberg B.T.L.H."/>
            <person name="Warris S."/>
            <person name="Nguyen H.D.T."/>
            <person name="van Gent-Pelzer M.P.E."/>
            <person name="Joly D.L."/>
            <person name="van de Geest H.C."/>
            <person name="Bonants P.J.M."/>
            <person name="Smith D.S."/>
            <person name="Levesque C.A."/>
            <person name="van der Lee T.A.J."/>
        </authorList>
    </citation>
    <scope>NUCLEOTIDE SEQUENCE [LARGE SCALE GENOMIC DNA]</scope>
    <source>
        <strain evidence="1 2">MB42</strain>
    </source>
</reference>
<name>A0A507C0C1_9FUNG</name>
<organism evidence="1 2">
    <name type="scientific">Synchytrium endobioticum</name>
    <dbReference type="NCBI Taxonomy" id="286115"/>
    <lineage>
        <taxon>Eukaryota</taxon>
        <taxon>Fungi</taxon>
        <taxon>Fungi incertae sedis</taxon>
        <taxon>Chytridiomycota</taxon>
        <taxon>Chytridiomycota incertae sedis</taxon>
        <taxon>Chytridiomycetes</taxon>
        <taxon>Synchytriales</taxon>
        <taxon>Synchytriaceae</taxon>
        <taxon>Synchytrium</taxon>
    </lineage>
</organism>
<dbReference type="VEuPathDB" id="FungiDB:SeMB42_g07524"/>
<evidence type="ECO:0000313" key="1">
    <source>
        <dbReference type="EMBL" id="TPX33132.1"/>
    </source>
</evidence>
<dbReference type="AlphaFoldDB" id="A0A507C0C1"/>
<sequence>MLVDTIKAEMEERSTEDLGLVERLLDDDGMGFRGRQQSEDDHLYFKVEKFHRVLDAENRKLDLLEEARADGNSMPAEYILPCCLTTSQHPDFKDQRRNK</sequence>
<dbReference type="Proteomes" id="UP000317494">
    <property type="component" value="Unassembled WGS sequence"/>
</dbReference>
<comment type="caution">
    <text evidence="1">The sequence shown here is derived from an EMBL/GenBank/DDBJ whole genome shotgun (WGS) entry which is preliminary data.</text>
</comment>
<accession>A0A507C0C1</accession>
<keyword evidence="2" id="KW-1185">Reference proteome</keyword>
<protein>
    <submittedName>
        <fullName evidence="1">Uncharacterized protein</fullName>
    </submittedName>
</protein>
<evidence type="ECO:0000313" key="2">
    <source>
        <dbReference type="Proteomes" id="UP000317494"/>
    </source>
</evidence>
<proteinExistence type="predicted"/>